<evidence type="ECO:0000259" key="1">
    <source>
        <dbReference type="Pfam" id="PF03819"/>
    </source>
</evidence>
<dbReference type="PANTHER" id="PTHR30522:SF0">
    <property type="entry name" value="NUCLEOSIDE TRIPHOSPHATE PYROPHOSPHOHYDROLASE"/>
    <property type="match status" value="1"/>
</dbReference>
<dbReference type="Gene3D" id="1.10.287.1080">
    <property type="entry name" value="MazG-like"/>
    <property type="match status" value="2"/>
</dbReference>
<dbReference type="InterPro" id="IPR004518">
    <property type="entry name" value="MazG-like_dom"/>
</dbReference>
<keyword evidence="3" id="KW-1185">Reference proteome</keyword>
<gene>
    <name evidence="2" type="ORF">HMP0721_1156</name>
</gene>
<evidence type="ECO:0000313" key="2">
    <source>
        <dbReference type="EMBL" id="EFV01763.1"/>
    </source>
</evidence>
<accession>E6MGM3</accession>
<dbReference type="NCBIfam" id="TIGR00444">
    <property type="entry name" value="mazG"/>
    <property type="match status" value="1"/>
</dbReference>
<dbReference type="EMBL" id="AEQN01000016">
    <property type="protein sequence ID" value="EFV01763.1"/>
    <property type="molecule type" value="Genomic_DNA"/>
</dbReference>
<dbReference type="STRING" id="887929.HMP0721_1156"/>
<feature type="domain" description="NTP pyrophosphohydrolase MazG-like" evidence="1">
    <location>
        <begin position="187"/>
        <end position="247"/>
    </location>
</feature>
<dbReference type="GO" id="GO:0046081">
    <property type="term" value="P:dUTP catabolic process"/>
    <property type="evidence" value="ECO:0007669"/>
    <property type="project" value="TreeGrafter"/>
</dbReference>
<dbReference type="GO" id="GO:0006950">
    <property type="term" value="P:response to stress"/>
    <property type="evidence" value="ECO:0007669"/>
    <property type="project" value="UniProtKB-ARBA"/>
</dbReference>
<dbReference type="NCBIfam" id="NF007113">
    <property type="entry name" value="PRK09562.1"/>
    <property type="match status" value="1"/>
</dbReference>
<dbReference type="OrthoDB" id="9808939at2"/>
<dbReference type="GO" id="GO:0046076">
    <property type="term" value="P:dTTP catabolic process"/>
    <property type="evidence" value="ECO:0007669"/>
    <property type="project" value="TreeGrafter"/>
</dbReference>
<proteinExistence type="predicted"/>
<dbReference type="GO" id="GO:0047429">
    <property type="term" value="F:nucleoside triphosphate diphosphatase activity"/>
    <property type="evidence" value="ECO:0007669"/>
    <property type="project" value="InterPro"/>
</dbReference>
<dbReference type="GO" id="GO:0006203">
    <property type="term" value="P:dGTP catabolic process"/>
    <property type="evidence" value="ECO:0007669"/>
    <property type="project" value="TreeGrafter"/>
</dbReference>
<organism evidence="2 3">
    <name type="scientific">Pseudoramibacter alactolyticus ATCC 23263</name>
    <dbReference type="NCBI Taxonomy" id="887929"/>
    <lineage>
        <taxon>Bacteria</taxon>
        <taxon>Bacillati</taxon>
        <taxon>Bacillota</taxon>
        <taxon>Clostridia</taxon>
        <taxon>Eubacteriales</taxon>
        <taxon>Eubacteriaceae</taxon>
        <taxon>Pseudoramibacter</taxon>
    </lineage>
</organism>
<dbReference type="GO" id="GO:0046061">
    <property type="term" value="P:dATP catabolic process"/>
    <property type="evidence" value="ECO:0007669"/>
    <property type="project" value="TreeGrafter"/>
</dbReference>
<dbReference type="InterPro" id="IPR048011">
    <property type="entry name" value="NTP-PPase_MazG-like_C"/>
</dbReference>
<dbReference type="PANTHER" id="PTHR30522">
    <property type="entry name" value="NUCLEOSIDE TRIPHOSPHATE PYROPHOSPHOHYDROLASE"/>
    <property type="match status" value="1"/>
</dbReference>
<evidence type="ECO:0000313" key="3">
    <source>
        <dbReference type="Proteomes" id="UP000004754"/>
    </source>
</evidence>
<name>E6MGM3_9FIRM</name>
<dbReference type="HOGENOM" id="CLU_038356_0_1_9"/>
<dbReference type="CDD" id="cd11529">
    <property type="entry name" value="NTP-PPase_MazG_Cterm"/>
    <property type="match status" value="1"/>
</dbReference>
<dbReference type="RefSeq" id="WP_006598580.1">
    <property type="nucleotide sequence ID" value="NZ_GL622359.1"/>
</dbReference>
<dbReference type="InterPro" id="IPR011551">
    <property type="entry name" value="NTP_PyrPHydrolase_MazG"/>
</dbReference>
<dbReference type="GO" id="GO:0046047">
    <property type="term" value="P:TTP catabolic process"/>
    <property type="evidence" value="ECO:0007669"/>
    <property type="project" value="TreeGrafter"/>
</dbReference>
<dbReference type="GO" id="GO:0046052">
    <property type="term" value="P:UTP catabolic process"/>
    <property type="evidence" value="ECO:0007669"/>
    <property type="project" value="TreeGrafter"/>
</dbReference>
<protein>
    <submittedName>
        <fullName evidence="2">MazG family protein</fullName>
    </submittedName>
</protein>
<dbReference type="SUPFAM" id="SSF101386">
    <property type="entry name" value="all-alpha NTP pyrophosphatases"/>
    <property type="match status" value="2"/>
</dbReference>
<dbReference type="CDD" id="cd11528">
    <property type="entry name" value="NTP-PPase_MazG_Nterm"/>
    <property type="match status" value="1"/>
</dbReference>
<dbReference type="Pfam" id="PF03819">
    <property type="entry name" value="MazG"/>
    <property type="match status" value="2"/>
</dbReference>
<reference evidence="2 3" key="1">
    <citation type="submission" date="2010-12" db="EMBL/GenBank/DDBJ databases">
        <authorList>
            <person name="Muzny D."/>
            <person name="Qin X."/>
            <person name="Deng J."/>
            <person name="Jiang H."/>
            <person name="Liu Y."/>
            <person name="Qu J."/>
            <person name="Song X.-Z."/>
            <person name="Zhang L."/>
            <person name="Thornton R."/>
            <person name="Coyle M."/>
            <person name="Francisco L."/>
            <person name="Jackson L."/>
            <person name="Javaid M."/>
            <person name="Korchina V."/>
            <person name="Kovar C."/>
            <person name="Mata R."/>
            <person name="Mathew T."/>
            <person name="Ngo R."/>
            <person name="Nguyen L."/>
            <person name="Nguyen N."/>
            <person name="Okwuonu G."/>
            <person name="Ongeri F."/>
            <person name="Pham C."/>
            <person name="Simmons D."/>
            <person name="Wilczek-Boney K."/>
            <person name="Hale W."/>
            <person name="Jakkamsetti A."/>
            <person name="Pham P."/>
            <person name="Ruth R."/>
            <person name="San Lucas F."/>
            <person name="Warren J."/>
            <person name="Zhang J."/>
            <person name="Zhao Z."/>
            <person name="Zhou C."/>
            <person name="Zhu D."/>
            <person name="Lee S."/>
            <person name="Bess C."/>
            <person name="Blankenburg K."/>
            <person name="Forbes L."/>
            <person name="Fu Q."/>
            <person name="Gubbala S."/>
            <person name="Hirani K."/>
            <person name="Jayaseelan J.C."/>
            <person name="Lara F."/>
            <person name="Munidasa M."/>
            <person name="Palculict T."/>
            <person name="Patil S."/>
            <person name="Pu L.-L."/>
            <person name="Saada N."/>
            <person name="Tang L."/>
            <person name="Weissenberger G."/>
            <person name="Zhu Y."/>
            <person name="Hemphill L."/>
            <person name="Shang Y."/>
            <person name="Youmans B."/>
            <person name="Ayvaz T."/>
            <person name="Ross M."/>
            <person name="Santibanez J."/>
            <person name="Aqrawi P."/>
            <person name="Gross S."/>
            <person name="Joshi V."/>
            <person name="Fowler G."/>
            <person name="Nazareth L."/>
            <person name="Reid J."/>
            <person name="Worley K."/>
            <person name="Petrosino J."/>
            <person name="Highlander S."/>
            <person name="Gibbs R."/>
        </authorList>
    </citation>
    <scope>NUCLEOTIDE SEQUENCE [LARGE SCALE GENOMIC DNA]</scope>
    <source>
        <strain evidence="2 3">ATCC 23263</strain>
    </source>
</reference>
<dbReference type="InterPro" id="IPR048015">
    <property type="entry name" value="NTP-PPase_MazG-like_N"/>
</dbReference>
<dbReference type="AlphaFoldDB" id="E6MGM3"/>
<dbReference type="FunFam" id="1.10.287.1080:FF:000001">
    <property type="entry name" value="Nucleoside triphosphate pyrophosphohydrolase"/>
    <property type="match status" value="1"/>
</dbReference>
<sequence>MTKNLKHPETTEYRLPDSDPKACLAMNPRRFETLVAIMGALRSESGCPWDKAQTHVSLARYLLEECYEVLDAIEGEDRDNLIEELGDVLFQVAFHAQLGRESESFDIGDVLSRINRKMIHRHPHVFGDARAEAVDWEALKRDEKQTATLSEEIDRIPRTFTALMQAEKLLAKVGKAGFDWQDPAPALAKVREKSAEVAEALGSGDRVHLEEELGDLLLAAVNVARLCGFQPELVLRKSNAKFAGRLKEMEASAACQEKQLDEYATAQLEALWQSIKAKGGDPEQ</sequence>
<feature type="domain" description="NTP pyrophosphohydrolase MazG-like" evidence="1">
    <location>
        <begin position="53"/>
        <end position="126"/>
    </location>
</feature>
<dbReference type="eggNOG" id="COG3956">
    <property type="taxonomic scope" value="Bacteria"/>
</dbReference>
<dbReference type="Proteomes" id="UP000004754">
    <property type="component" value="Unassembled WGS sequence"/>
</dbReference>
<comment type="caution">
    <text evidence="2">The sequence shown here is derived from an EMBL/GenBank/DDBJ whole genome shotgun (WGS) entry which is preliminary data.</text>
</comment>